<reference evidence="10 11" key="1">
    <citation type="submission" date="2020-09" db="EMBL/GenBank/DDBJ databases">
        <authorList>
            <person name="Kim M.K."/>
        </authorList>
    </citation>
    <scope>NUCLEOTIDE SEQUENCE [LARGE SCALE GENOMIC DNA]</scope>
    <source>
        <strain evidence="10 11">BT189</strain>
    </source>
</reference>
<proteinExistence type="inferred from homology"/>
<evidence type="ECO:0000256" key="3">
    <source>
        <dbReference type="ARBA" id="ARBA00009000"/>
    </source>
</evidence>
<evidence type="ECO:0000256" key="6">
    <source>
        <dbReference type="ARBA" id="ARBA00022679"/>
    </source>
</evidence>
<dbReference type="Gene3D" id="2.60.40.1180">
    <property type="entry name" value="Golgi alpha-mannosidase II"/>
    <property type="match status" value="1"/>
</dbReference>
<dbReference type="Pfam" id="PF00128">
    <property type="entry name" value="Alpha-amylase"/>
    <property type="match status" value="1"/>
</dbReference>
<dbReference type="InterPro" id="IPR006047">
    <property type="entry name" value="GH13_cat_dom"/>
</dbReference>
<comment type="similarity">
    <text evidence="3">Belongs to the glycosyl hydrolase 13 family. GlgB subfamily.</text>
</comment>
<dbReference type="InterPro" id="IPR006048">
    <property type="entry name" value="A-amylase/branching_C"/>
</dbReference>
<dbReference type="Pfam" id="PF02922">
    <property type="entry name" value="CBM_48"/>
    <property type="match status" value="1"/>
</dbReference>
<protein>
    <recommendedName>
        <fullName evidence="4">1,4-alpha-glucan branching enzyme</fullName>
        <ecNumber evidence="4">2.4.1.18</ecNumber>
    </recommendedName>
</protein>
<dbReference type="Proteomes" id="UP000606003">
    <property type="component" value="Unassembled WGS sequence"/>
</dbReference>
<evidence type="ECO:0000313" key="10">
    <source>
        <dbReference type="EMBL" id="MBD2723990.1"/>
    </source>
</evidence>
<evidence type="ECO:0000256" key="4">
    <source>
        <dbReference type="ARBA" id="ARBA00012541"/>
    </source>
</evidence>
<dbReference type="Gene3D" id="3.20.20.80">
    <property type="entry name" value="Glycosidases"/>
    <property type="match status" value="1"/>
</dbReference>
<dbReference type="Gene3D" id="2.60.40.10">
    <property type="entry name" value="Immunoglobulins"/>
    <property type="match status" value="1"/>
</dbReference>
<keyword evidence="6" id="KW-0808">Transferase</keyword>
<dbReference type="EC" id="2.4.1.18" evidence="4"/>
<dbReference type="SUPFAM" id="SSF51011">
    <property type="entry name" value="Glycosyl hydrolase domain"/>
    <property type="match status" value="1"/>
</dbReference>
<evidence type="ECO:0000256" key="8">
    <source>
        <dbReference type="SAM" id="MobiDB-lite"/>
    </source>
</evidence>
<dbReference type="SUPFAM" id="SSF81296">
    <property type="entry name" value="E set domains"/>
    <property type="match status" value="1"/>
</dbReference>
<comment type="function">
    <text evidence="2">Catalyzes the formation of the alpha-1,6-glucosidic linkages in glycogen by scission of a 1,4-alpha-linked oligosaccharide from growing alpha-1,4-glucan chains and the subsequent attachment of the oligosaccharide to the alpha-1,6 position.</text>
</comment>
<dbReference type="EMBL" id="JACXAC010000006">
    <property type="protein sequence ID" value="MBD2723990.1"/>
    <property type="molecule type" value="Genomic_DNA"/>
</dbReference>
<evidence type="ECO:0000256" key="5">
    <source>
        <dbReference type="ARBA" id="ARBA00022676"/>
    </source>
</evidence>
<dbReference type="PANTHER" id="PTHR43651:SF3">
    <property type="entry name" value="1,4-ALPHA-GLUCAN-BRANCHING ENZYME"/>
    <property type="match status" value="1"/>
</dbReference>
<dbReference type="CDD" id="cd11321">
    <property type="entry name" value="AmyAc_bac_euk_BE"/>
    <property type="match status" value="1"/>
</dbReference>
<dbReference type="Pfam" id="PF02806">
    <property type="entry name" value="Alpha-amylase_C"/>
    <property type="match status" value="1"/>
</dbReference>
<comment type="caution">
    <text evidence="10">The sequence shown here is derived from an EMBL/GenBank/DDBJ whole genome shotgun (WGS) entry which is preliminary data.</text>
</comment>
<dbReference type="CDD" id="cd02854">
    <property type="entry name" value="E_set_GBE_euk_N"/>
    <property type="match status" value="1"/>
</dbReference>
<dbReference type="RefSeq" id="WP_190927320.1">
    <property type="nucleotide sequence ID" value="NZ_JACXAC010000006.1"/>
</dbReference>
<feature type="region of interest" description="Disordered" evidence="8">
    <location>
        <begin position="1"/>
        <end position="23"/>
    </location>
</feature>
<evidence type="ECO:0000256" key="2">
    <source>
        <dbReference type="ARBA" id="ARBA00002953"/>
    </source>
</evidence>
<dbReference type="InterPro" id="IPR013780">
    <property type="entry name" value="Glyco_hydro_b"/>
</dbReference>
<sequence length="694" mass="78288">MAKSKPTAPAAAPATVAATSNATARARRPAPLALVKNDAWLAPFEPVLRQRQERLQARLAEIEQYHGSLLHYATAHQQLGLNHDAGRGGWVYREWAPGAEALSLIGDFNHWDRQANPLHKLEFGVWEAFLPDAEYDQRLAHGSRFKVHVVANGQGKDRLPATLRRAVQDEQTKDFAGQIWRPDTEFRWTDQKFRTATAVKEPLIYEAHVGMATEEGRVGTYREFAENVLPRIEAGGYNTIQLMAVQEHPYYGSFGYHVANLFAASSRFGPPEDLKFLINEAHRRGIAVLLDIVHSHAVKNEAEGLADFDGSGNLYFHKGERGNHPGWDSKLFDYGRPEVQQFLLSNVRFWLEEYHFDGFRFDGVTSMLYHHHGEGVAFVGYDNYFGPAADEDAILYLQLATTLAHEFKKGSLLVAEDMSGLPGLCRPIKEGGVGFDYRLAMGIPDYWIKLLKHTPDEHWPLGELWYTLTNRRAGEKTIAYAESHDQALVGDKTLAHWLFDAAIYTHMHVVDGDPGAARALALHKIIRLLTLAAGGEGYLTFIGNEFGHPEWVDFPREGNGWSYHFARRQWSLGDNPDLKFHQMGAFDKALIHLAKARHLLAAGPATLLKHDEENQVLAFERGGLVFIVNLHVERSLTDYRFWVTQEGKYRVVLSSDSARFGGFDRPDEAFEYETYEHQLSLYLPSRVVLVLAQA</sequence>
<dbReference type="PIRSF" id="PIRSF000463">
    <property type="entry name" value="GlgB"/>
    <property type="match status" value="1"/>
</dbReference>
<dbReference type="InterPro" id="IPR014756">
    <property type="entry name" value="Ig_E-set"/>
</dbReference>
<dbReference type="PANTHER" id="PTHR43651">
    <property type="entry name" value="1,4-ALPHA-GLUCAN-BRANCHING ENZYME"/>
    <property type="match status" value="1"/>
</dbReference>
<comment type="catalytic activity">
    <reaction evidence="1">
        <text>Transfers a segment of a (1-&gt;4)-alpha-D-glucan chain to a primary hydroxy group in a similar glucan chain.</text>
        <dbReference type="EC" id="2.4.1.18"/>
    </reaction>
</comment>
<name>A0ABR8JVK9_9BACT</name>
<dbReference type="InterPro" id="IPR017853">
    <property type="entry name" value="GH"/>
</dbReference>
<evidence type="ECO:0000256" key="7">
    <source>
        <dbReference type="ARBA" id="ARBA00023277"/>
    </source>
</evidence>
<evidence type="ECO:0000259" key="9">
    <source>
        <dbReference type="SMART" id="SM00642"/>
    </source>
</evidence>
<evidence type="ECO:0000313" key="11">
    <source>
        <dbReference type="Proteomes" id="UP000606003"/>
    </source>
</evidence>
<keyword evidence="11" id="KW-1185">Reference proteome</keyword>
<dbReference type="InterPro" id="IPR013783">
    <property type="entry name" value="Ig-like_fold"/>
</dbReference>
<dbReference type="SUPFAM" id="SSF51445">
    <property type="entry name" value="(Trans)glycosidases"/>
    <property type="match status" value="1"/>
</dbReference>
<keyword evidence="7" id="KW-0119">Carbohydrate metabolism</keyword>
<dbReference type="InterPro" id="IPR037439">
    <property type="entry name" value="Branching_enzy"/>
</dbReference>
<accession>A0ABR8JVK9</accession>
<feature type="domain" description="Glycosyl hydrolase family 13 catalytic" evidence="9">
    <location>
        <begin position="218"/>
        <end position="587"/>
    </location>
</feature>
<gene>
    <name evidence="10" type="ORF">IC234_17820</name>
</gene>
<keyword evidence="5" id="KW-0328">Glycosyltransferase</keyword>
<organism evidence="10 11">
    <name type="scientific">Hymenobacter armeniacus</name>
    <dbReference type="NCBI Taxonomy" id="2771358"/>
    <lineage>
        <taxon>Bacteria</taxon>
        <taxon>Pseudomonadati</taxon>
        <taxon>Bacteroidota</taxon>
        <taxon>Cytophagia</taxon>
        <taxon>Cytophagales</taxon>
        <taxon>Hymenobacteraceae</taxon>
        <taxon>Hymenobacter</taxon>
    </lineage>
</organism>
<evidence type="ECO:0000256" key="1">
    <source>
        <dbReference type="ARBA" id="ARBA00000826"/>
    </source>
</evidence>
<dbReference type="InterPro" id="IPR004193">
    <property type="entry name" value="Glyco_hydro_13_N"/>
</dbReference>
<dbReference type="SMART" id="SM00642">
    <property type="entry name" value="Aamy"/>
    <property type="match status" value="1"/>
</dbReference>